<dbReference type="PANTHER" id="PTHR35005">
    <property type="entry name" value="3-DEHYDRO-SCYLLO-INOSOSE HYDROLASE"/>
    <property type="match status" value="1"/>
</dbReference>
<dbReference type="EMBL" id="BMHP01000002">
    <property type="protein sequence ID" value="GGD76945.1"/>
    <property type="molecule type" value="Genomic_DNA"/>
</dbReference>
<dbReference type="SUPFAM" id="SSF102215">
    <property type="entry name" value="Creatininase"/>
    <property type="match status" value="1"/>
</dbReference>
<dbReference type="InterPro" id="IPR003785">
    <property type="entry name" value="Creatininase/forma_Hydrolase"/>
</dbReference>
<evidence type="ECO:0000313" key="7">
    <source>
        <dbReference type="Proteomes" id="UP000612456"/>
    </source>
</evidence>
<keyword evidence="4" id="KW-0862">Zinc</keyword>
<dbReference type="RefSeq" id="WP_229750369.1">
    <property type="nucleotide sequence ID" value="NZ_BMHP01000002.1"/>
</dbReference>
<organism evidence="6 7">
    <name type="scientific">Paenibacillus nasutitermitis</name>
    <dbReference type="NCBI Taxonomy" id="1652958"/>
    <lineage>
        <taxon>Bacteria</taxon>
        <taxon>Bacillati</taxon>
        <taxon>Bacillota</taxon>
        <taxon>Bacilli</taxon>
        <taxon>Bacillales</taxon>
        <taxon>Paenibacillaceae</taxon>
        <taxon>Paenibacillus</taxon>
    </lineage>
</organism>
<dbReference type="GO" id="GO:0009231">
    <property type="term" value="P:riboflavin biosynthetic process"/>
    <property type="evidence" value="ECO:0007669"/>
    <property type="project" value="TreeGrafter"/>
</dbReference>
<evidence type="ECO:0000256" key="3">
    <source>
        <dbReference type="ARBA" id="ARBA00022801"/>
    </source>
</evidence>
<evidence type="ECO:0000256" key="1">
    <source>
        <dbReference type="ARBA" id="ARBA00001947"/>
    </source>
</evidence>
<comment type="cofactor">
    <cofactor evidence="1">
        <name>Zn(2+)</name>
        <dbReference type="ChEBI" id="CHEBI:29105"/>
    </cofactor>
</comment>
<dbReference type="InterPro" id="IPR024087">
    <property type="entry name" value="Creatininase-like_sf"/>
</dbReference>
<name>A0A916Z6P8_9BACL</name>
<accession>A0A916Z6P8</accession>
<keyword evidence="3" id="KW-0378">Hydrolase</keyword>
<protein>
    <submittedName>
        <fullName evidence="6">Creatinine amidohydrolase</fullName>
    </submittedName>
</protein>
<evidence type="ECO:0000313" key="6">
    <source>
        <dbReference type="EMBL" id="GGD76945.1"/>
    </source>
</evidence>
<reference evidence="6" key="2">
    <citation type="submission" date="2020-09" db="EMBL/GenBank/DDBJ databases">
        <authorList>
            <person name="Sun Q."/>
            <person name="Zhou Y."/>
        </authorList>
    </citation>
    <scope>NUCLEOTIDE SEQUENCE</scope>
    <source>
        <strain evidence="6">CGMCC 1.15178</strain>
    </source>
</reference>
<evidence type="ECO:0000256" key="5">
    <source>
        <dbReference type="ARBA" id="ARBA00024029"/>
    </source>
</evidence>
<sequence>MTFMASMETTHGGYHFQHYTRERLNEFAREGGYVIVPLAATEQHGPHLPVNTDTMICDYVTRKSIERVAGRMPVLMAPILSIGCSEHHLSYGGTISYSAETYHRVLADVATSLVKDGFERIIFLNGHGGNHQIMTQVAQDTAVGHDVWTVAASYWNIANTALGGTDASGVGLVPGHAGGFETSLVMAICPELVDAGRIQSGHPVNSWARAEGYYMGRHGLITGRDGYSDSADQASAEKGQRYLDTIVGSVSDWLLELDKTIRKAEGGTE</sequence>
<keyword evidence="2" id="KW-0479">Metal-binding</keyword>
<dbReference type="GO" id="GO:0016811">
    <property type="term" value="F:hydrolase activity, acting on carbon-nitrogen (but not peptide) bonds, in linear amides"/>
    <property type="evidence" value="ECO:0007669"/>
    <property type="project" value="TreeGrafter"/>
</dbReference>
<dbReference type="Proteomes" id="UP000612456">
    <property type="component" value="Unassembled WGS sequence"/>
</dbReference>
<evidence type="ECO:0000256" key="2">
    <source>
        <dbReference type="ARBA" id="ARBA00022723"/>
    </source>
</evidence>
<keyword evidence="7" id="KW-1185">Reference proteome</keyword>
<gene>
    <name evidence="6" type="ORF">GCM10010911_38820</name>
</gene>
<reference evidence="6" key="1">
    <citation type="journal article" date="2014" name="Int. J. Syst. Evol. Microbiol.">
        <title>Complete genome sequence of Corynebacterium casei LMG S-19264T (=DSM 44701T), isolated from a smear-ripened cheese.</title>
        <authorList>
            <consortium name="US DOE Joint Genome Institute (JGI-PGF)"/>
            <person name="Walter F."/>
            <person name="Albersmeier A."/>
            <person name="Kalinowski J."/>
            <person name="Ruckert C."/>
        </authorList>
    </citation>
    <scope>NUCLEOTIDE SEQUENCE</scope>
    <source>
        <strain evidence="6">CGMCC 1.15178</strain>
    </source>
</reference>
<dbReference type="PANTHER" id="PTHR35005:SF1">
    <property type="entry name" value="2-AMINO-5-FORMYLAMINO-6-RIBOSYLAMINOPYRIMIDIN-4(3H)-ONE 5'-MONOPHOSPHATE DEFORMYLASE"/>
    <property type="match status" value="1"/>
</dbReference>
<dbReference type="Pfam" id="PF02633">
    <property type="entry name" value="Creatininase"/>
    <property type="match status" value="1"/>
</dbReference>
<dbReference type="Gene3D" id="3.40.50.10310">
    <property type="entry name" value="Creatininase"/>
    <property type="match status" value="1"/>
</dbReference>
<dbReference type="GO" id="GO:0046872">
    <property type="term" value="F:metal ion binding"/>
    <property type="evidence" value="ECO:0007669"/>
    <property type="project" value="UniProtKB-KW"/>
</dbReference>
<evidence type="ECO:0000256" key="4">
    <source>
        <dbReference type="ARBA" id="ARBA00022833"/>
    </source>
</evidence>
<proteinExistence type="inferred from homology"/>
<comment type="caution">
    <text evidence="6">The sequence shown here is derived from an EMBL/GenBank/DDBJ whole genome shotgun (WGS) entry which is preliminary data.</text>
</comment>
<dbReference type="AlphaFoldDB" id="A0A916Z6P8"/>
<comment type="similarity">
    <text evidence="5">Belongs to the creatininase superfamily.</text>
</comment>